<comment type="similarity">
    <text evidence="9">Belongs to the NAD synthetase family.</text>
</comment>
<dbReference type="EMBL" id="FOTI01000012">
    <property type="protein sequence ID" value="SFL44626.1"/>
    <property type="molecule type" value="Genomic_DNA"/>
</dbReference>
<dbReference type="GO" id="GO:0008795">
    <property type="term" value="F:NAD+ synthase activity"/>
    <property type="evidence" value="ECO:0007669"/>
    <property type="project" value="UniProtKB-UniRule"/>
</dbReference>
<comment type="similarity">
    <text evidence="2 7 8">In the C-terminal section; belongs to the NAD synthetase family.</text>
</comment>
<feature type="binding site" evidence="7">
    <location>
        <position position="377"/>
    </location>
    <ligand>
        <name>deamido-NAD(+)</name>
        <dbReference type="ChEBI" id="CHEBI:58437"/>
        <note>ligand shared between two neighboring subunits</note>
    </ligand>
</feature>
<feature type="binding site" evidence="7">
    <location>
        <position position="186"/>
    </location>
    <ligand>
        <name>L-glutamine</name>
        <dbReference type="ChEBI" id="CHEBI:58359"/>
    </ligand>
</feature>
<keyword evidence="6 7" id="KW-0520">NAD</keyword>
<keyword evidence="3 7" id="KW-0436">Ligase</keyword>
<dbReference type="UniPathway" id="UPA00253">
    <property type="reaction ID" value="UER00334"/>
</dbReference>
<evidence type="ECO:0000256" key="2">
    <source>
        <dbReference type="ARBA" id="ARBA00007145"/>
    </source>
</evidence>
<protein>
    <recommendedName>
        <fullName evidence="7 8">Glutamine-dependent NAD(+) synthetase</fullName>
        <ecNumber evidence="7 8">6.3.5.1</ecNumber>
    </recommendedName>
    <alternativeName>
        <fullName evidence="7 8">NAD(+) synthase [glutamine-hydrolyzing]</fullName>
    </alternativeName>
</protein>
<evidence type="ECO:0000259" key="10">
    <source>
        <dbReference type="PROSITE" id="PS50263"/>
    </source>
</evidence>
<dbReference type="InterPro" id="IPR022310">
    <property type="entry name" value="NAD/GMP_synthase"/>
</dbReference>
<name>A0A1I4HT86_9FIRM</name>
<comment type="catalytic activity">
    <reaction evidence="7 8">
        <text>deamido-NAD(+) + L-glutamine + ATP + H2O = L-glutamate + AMP + diphosphate + NAD(+) + H(+)</text>
        <dbReference type="Rhea" id="RHEA:24384"/>
        <dbReference type="ChEBI" id="CHEBI:15377"/>
        <dbReference type="ChEBI" id="CHEBI:15378"/>
        <dbReference type="ChEBI" id="CHEBI:29985"/>
        <dbReference type="ChEBI" id="CHEBI:30616"/>
        <dbReference type="ChEBI" id="CHEBI:33019"/>
        <dbReference type="ChEBI" id="CHEBI:57540"/>
        <dbReference type="ChEBI" id="CHEBI:58359"/>
        <dbReference type="ChEBI" id="CHEBI:58437"/>
        <dbReference type="ChEBI" id="CHEBI:456215"/>
        <dbReference type="EC" id="6.3.5.1"/>
    </reaction>
</comment>
<dbReference type="GO" id="GO:0004359">
    <property type="term" value="F:glutaminase activity"/>
    <property type="evidence" value="ECO:0007669"/>
    <property type="project" value="InterPro"/>
</dbReference>
<evidence type="ECO:0000256" key="6">
    <source>
        <dbReference type="ARBA" id="ARBA00023027"/>
    </source>
</evidence>
<dbReference type="GO" id="GO:0003952">
    <property type="term" value="F:NAD+ synthase (glutamine-hydrolyzing) activity"/>
    <property type="evidence" value="ECO:0007669"/>
    <property type="project" value="UniProtKB-UniRule"/>
</dbReference>
<keyword evidence="4 7" id="KW-0547">Nucleotide-binding</keyword>
<dbReference type="STRING" id="29563.SAMN02983006_01173"/>
<dbReference type="PROSITE" id="PS50263">
    <property type="entry name" value="CN_HYDROLASE"/>
    <property type="match status" value="1"/>
</dbReference>
<dbReference type="OrthoDB" id="9803818at2"/>
<dbReference type="EC" id="6.3.5.1" evidence="7 8"/>
<gene>
    <name evidence="7" type="primary">nadE</name>
    <name evidence="11" type="ORF">SAMN02983006_01173</name>
</gene>
<dbReference type="PIRSF" id="PIRSF006630">
    <property type="entry name" value="NADS_GAT"/>
    <property type="match status" value="1"/>
</dbReference>
<dbReference type="RefSeq" id="WP_089860957.1">
    <property type="nucleotide sequence ID" value="NZ_FOTI01000012.1"/>
</dbReference>
<dbReference type="InterPro" id="IPR003010">
    <property type="entry name" value="C-N_Hydrolase"/>
</dbReference>
<feature type="binding site" evidence="7">
    <location>
        <position position="119"/>
    </location>
    <ligand>
        <name>L-glutamine</name>
        <dbReference type="ChEBI" id="CHEBI:58359"/>
    </ligand>
</feature>
<feature type="binding site" evidence="7">
    <location>
        <position position="406"/>
    </location>
    <ligand>
        <name>deamido-NAD(+)</name>
        <dbReference type="ChEBI" id="CHEBI:58437"/>
        <note>ligand shared between two neighboring subunits</note>
    </ligand>
</feature>
<feature type="domain" description="CN hydrolase" evidence="10">
    <location>
        <begin position="1"/>
        <end position="259"/>
    </location>
</feature>
<dbReference type="SUPFAM" id="SSF52402">
    <property type="entry name" value="Adenine nucleotide alpha hydrolases-like"/>
    <property type="match status" value="1"/>
</dbReference>
<dbReference type="CDD" id="cd07570">
    <property type="entry name" value="GAT_Gln-NAD-synth"/>
    <property type="match status" value="1"/>
</dbReference>
<comment type="pathway">
    <text evidence="1 7 8">Cofactor biosynthesis; NAD(+) biosynthesis; NAD(+) from deamido-NAD(+) (L-Gln route): step 1/1.</text>
</comment>
<keyword evidence="5 7" id="KW-0067">ATP-binding</keyword>
<evidence type="ECO:0000256" key="3">
    <source>
        <dbReference type="ARBA" id="ARBA00022598"/>
    </source>
</evidence>
<feature type="active site" description="Nucleophile; for glutaminase activity" evidence="7">
    <location>
        <position position="149"/>
    </location>
</feature>
<reference evidence="11 12" key="1">
    <citation type="submission" date="2016-10" db="EMBL/GenBank/DDBJ databases">
        <authorList>
            <person name="de Groot N.N."/>
        </authorList>
    </citation>
    <scope>NUCLEOTIDE SEQUENCE [LARGE SCALE GENOMIC DNA]</scope>
    <source>
        <strain evidence="11 12">ATCC 51327</strain>
    </source>
</reference>
<evidence type="ECO:0000313" key="11">
    <source>
        <dbReference type="EMBL" id="SFL44626.1"/>
    </source>
</evidence>
<evidence type="ECO:0000256" key="9">
    <source>
        <dbReference type="RuleBase" id="RU003811"/>
    </source>
</evidence>
<dbReference type="NCBIfam" id="NF010588">
    <property type="entry name" value="PRK13981.1"/>
    <property type="match status" value="1"/>
</dbReference>
<dbReference type="PANTHER" id="PTHR23090">
    <property type="entry name" value="NH 3 /GLUTAMINE-DEPENDENT NAD + SYNTHETASE"/>
    <property type="match status" value="1"/>
</dbReference>
<feature type="binding site" evidence="7">
    <location>
        <position position="516"/>
    </location>
    <ligand>
        <name>deamido-NAD(+)</name>
        <dbReference type="ChEBI" id="CHEBI:58437"/>
        <note>ligand shared between two neighboring subunits</note>
    </ligand>
</feature>
<feature type="active site" description="For glutaminase activity" evidence="7">
    <location>
        <position position="113"/>
    </location>
</feature>
<dbReference type="GO" id="GO:0009435">
    <property type="term" value="P:NAD+ biosynthetic process"/>
    <property type="evidence" value="ECO:0007669"/>
    <property type="project" value="UniProtKB-UniRule"/>
</dbReference>
<dbReference type="Proteomes" id="UP000199006">
    <property type="component" value="Unassembled WGS sequence"/>
</dbReference>
<feature type="binding site" evidence="7">
    <location>
        <begin position="294"/>
        <end position="301"/>
    </location>
    <ligand>
        <name>ATP</name>
        <dbReference type="ChEBI" id="CHEBI:30616"/>
    </ligand>
</feature>
<keyword evidence="12" id="KW-1185">Reference proteome</keyword>
<dbReference type="NCBIfam" id="TIGR00552">
    <property type="entry name" value="nadE"/>
    <property type="match status" value="1"/>
</dbReference>
<dbReference type="SUPFAM" id="SSF56317">
    <property type="entry name" value="Carbon-nitrogen hydrolase"/>
    <property type="match status" value="1"/>
</dbReference>
<dbReference type="CDD" id="cd00553">
    <property type="entry name" value="NAD_synthase"/>
    <property type="match status" value="1"/>
</dbReference>
<dbReference type="GO" id="GO:0005524">
    <property type="term" value="F:ATP binding"/>
    <property type="evidence" value="ECO:0007669"/>
    <property type="project" value="UniProtKB-UniRule"/>
</dbReference>
<dbReference type="Pfam" id="PF00795">
    <property type="entry name" value="CN_hydrolase"/>
    <property type="match status" value="1"/>
</dbReference>
<dbReference type="InterPro" id="IPR036526">
    <property type="entry name" value="C-N_Hydrolase_sf"/>
</dbReference>
<dbReference type="InterPro" id="IPR014445">
    <property type="entry name" value="Gln-dep_NAD_synthase"/>
</dbReference>
<comment type="function">
    <text evidence="7">Catalyzes the ATP-dependent amidation of deamido-NAD to form NAD. Uses L-glutamine as a nitrogen source.</text>
</comment>
<dbReference type="GO" id="GO:0005737">
    <property type="term" value="C:cytoplasm"/>
    <property type="evidence" value="ECO:0007669"/>
    <property type="project" value="InterPro"/>
</dbReference>
<organism evidence="11 12">
    <name type="scientific">Halanaerobium salsuginis</name>
    <dbReference type="NCBI Taxonomy" id="29563"/>
    <lineage>
        <taxon>Bacteria</taxon>
        <taxon>Bacillati</taxon>
        <taxon>Bacillota</taxon>
        <taxon>Clostridia</taxon>
        <taxon>Halanaerobiales</taxon>
        <taxon>Halanaerobiaceae</taxon>
        <taxon>Halanaerobium</taxon>
    </lineage>
</organism>
<evidence type="ECO:0000256" key="7">
    <source>
        <dbReference type="HAMAP-Rule" id="MF_02090"/>
    </source>
</evidence>
<evidence type="ECO:0000256" key="4">
    <source>
        <dbReference type="ARBA" id="ARBA00022741"/>
    </source>
</evidence>
<dbReference type="FunFam" id="3.40.50.620:FF:000106">
    <property type="entry name" value="Glutamine-dependent NAD(+) synthetase"/>
    <property type="match status" value="1"/>
</dbReference>
<dbReference type="InterPro" id="IPR003694">
    <property type="entry name" value="NAD_synthase"/>
</dbReference>
<feature type="active site" description="Proton acceptor; for glutaminase activity" evidence="7">
    <location>
        <position position="40"/>
    </location>
</feature>
<evidence type="ECO:0000256" key="1">
    <source>
        <dbReference type="ARBA" id="ARBA00005188"/>
    </source>
</evidence>
<dbReference type="Gene3D" id="3.40.50.620">
    <property type="entry name" value="HUPs"/>
    <property type="match status" value="1"/>
</dbReference>
<evidence type="ECO:0000256" key="5">
    <source>
        <dbReference type="ARBA" id="ARBA00022840"/>
    </source>
</evidence>
<dbReference type="AlphaFoldDB" id="A0A1I4HT86"/>
<dbReference type="InterPro" id="IPR014729">
    <property type="entry name" value="Rossmann-like_a/b/a_fold"/>
</dbReference>
<evidence type="ECO:0000256" key="8">
    <source>
        <dbReference type="PIRNR" id="PIRNR006630"/>
    </source>
</evidence>
<evidence type="ECO:0000313" key="12">
    <source>
        <dbReference type="Proteomes" id="UP000199006"/>
    </source>
</evidence>
<dbReference type="Gene3D" id="3.60.110.10">
    <property type="entry name" value="Carbon-nitrogen hydrolase"/>
    <property type="match status" value="1"/>
</dbReference>
<dbReference type="HAMAP" id="MF_02090">
    <property type="entry name" value="NadE_glutamine_dep"/>
    <property type="match status" value="1"/>
</dbReference>
<proteinExistence type="inferred from homology"/>
<feature type="binding site" evidence="7">
    <location>
        <position position="192"/>
    </location>
    <ligand>
        <name>L-glutamine</name>
        <dbReference type="ChEBI" id="CHEBI:58359"/>
    </ligand>
</feature>
<sequence length="547" mass="60972">MKIELAQLNPIIGDIDGNLEKLKKAAHKADAATDLIIFPELFLTGYPPRDLLLKSWFIKKINSALTEIKAFSRTIEAGILVGAPTETEKKMGRGLYNSALLFYQGEMIFKQHKTLLPTYDVFDEARYFDSASEIKTFLFKGEQLGISICEDMWNLKELWQRQRYEADPIAELAKQGATILINISASPFVINKDQTRYQIIKNHVQKYKIPFVMVNQIGSNDELIFDGSSLVLNKQGELLTQFDSFKEVTKTINLAKAESFNYHPLAEIEGVYNALVLGIKDYLYKCGFKKVVIGLSGGIDSAVTCSLARAALGSENVIAVTMPGPYSSRGSVEDSRALSYNLGITFKEISILEPFQAYLSALDEEFADTDSGVAEENIQARIRGNILMALSNKFSYLVLSPGNKSELSVGYCTLYGDMSGGLSVISDVPKTLVYQLAKYINRDQEIIPAAIITKAPSAELRPDQKDEDSLPPYDILDKILYHYIDQGLSQLEICQIGFDEEIVARVIGLVDRNEYKRRQAAPGLKVTSKAFGTGRRMPIAARYNSHH</sequence>
<dbReference type="PANTHER" id="PTHR23090:SF9">
    <property type="entry name" value="GLUTAMINE-DEPENDENT NAD(+) SYNTHETASE"/>
    <property type="match status" value="1"/>
</dbReference>
<dbReference type="Pfam" id="PF02540">
    <property type="entry name" value="NAD_synthase"/>
    <property type="match status" value="1"/>
</dbReference>
<comment type="caution">
    <text evidence="7">Lacks conserved residue(s) required for the propagation of feature annotation.</text>
</comment>
<accession>A0A1I4HT86</accession>